<evidence type="ECO:0000313" key="3">
    <source>
        <dbReference type="Proteomes" id="UP000295129"/>
    </source>
</evidence>
<dbReference type="AlphaFoldDB" id="A0A4R6DR27"/>
<gene>
    <name evidence="2" type="ORF">C7389_12050</name>
</gene>
<dbReference type="InterPro" id="IPR025612">
    <property type="entry name" value="YqjK"/>
</dbReference>
<keyword evidence="1" id="KW-0175">Coiled coil</keyword>
<protein>
    <submittedName>
        <fullName evidence="2">YqjK-like protein</fullName>
    </submittedName>
</protein>
<name>A0A4R6DR27_9RHOO</name>
<comment type="caution">
    <text evidence="2">The sequence shown here is derived from an EMBL/GenBank/DDBJ whole genome shotgun (WGS) entry which is preliminary data.</text>
</comment>
<dbReference type="Pfam" id="PF13997">
    <property type="entry name" value="YqjK"/>
    <property type="match status" value="1"/>
</dbReference>
<sequence>MVELALRKQRLQIRAEAQRDDMMGRLAGIESALDTVDRVRDQLDWAKEKAPLLTGAALLLLMARPRRTWWLVRRAWVGWMLLSRVRGGSVAPLVPVLLSLFSRWRASRAARG</sequence>
<evidence type="ECO:0000256" key="1">
    <source>
        <dbReference type="SAM" id="Coils"/>
    </source>
</evidence>
<dbReference type="Proteomes" id="UP000295129">
    <property type="component" value="Unassembled WGS sequence"/>
</dbReference>
<keyword evidence="3" id="KW-1185">Reference proteome</keyword>
<feature type="coiled-coil region" evidence="1">
    <location>
        <begin position="1"/>
        <end position="49"/>
    </location>
</feature>
<dbReference type="EMBL" id="SNVV01000020">
    <property type="protein sequence ID" value="TDN47383.1"/>
    <property type="molecule type" value="Genomic_DNA"/>
</dbReference>
<proteinExistence type="predicted"/>
<accession>A0A4R6DR27</accession>
<evidence type="ECO:0000313" key="2">
    <source>
        <dbReference type="EMBL" id="TDN47383.1"/>
    </source>
</evidence>
<reference evidence="2 3" key="1">
    <citation type="submission" date="2019-03" db="EMBL/GenBank/DDBJ databases">
        <title>Genomic Encyclopedia of Type Strains, Phase IV (KMG-IV): sequencing the most valuable type-strain genomes for metagenomic binning, comparative biology and taxonomic classification.</title>
        <authorList>
            <person name="Goeker M."/>
        </authorList>
    </citation>
    <scope>NUCLEOTIDE SEQUENCE [LARGE SCALE GENOMIC DNA]</scope>
    <source>
        <strain evidence="2 3">DSM 12121</strain>
    </source>
</reference>
<organism evidence="2 3">
    <name type="scientific">Azoarcus indigens</name>
    <dbReference type="NCBI Taxonomy" id="29545"/>
    <lineage>
        <taxon>Bacteria</taxon>
        <taxon>Pseudomonadati</taxon>
        <taxon>Pseudomonadota</taxon>
        <taxon>Betaproteobacteria</taxon>
        <taxon>Rhodocyclales</taxon>
        <taxon>Zoogloeaceae</taxon>
        <taxon>Azoarcus</taxon>
    </lineage>
</organism>